<dbReference type="EMBL" id="CP039852">
    <property type="protein sequence ID" value="QCZ93459.1"/>
    <property type="molecule type" value="Genomic_DNA"/>
</dbReference>
<dbReference type="InterPro" id="IPR035919">
    <property type="entry name" value="EAL_sf"/>
</dbReference>
<keyword evidence="3" id="KW-1185">Reference proteome</keyword>
<dbReference type="SUPFAM" id="SSF141868">
    <property type="entry name" value="EAL domain-like"/>
    <property type="match status" value="1"/>
</dbReference>
<feature type="domain" description="EAL" evidence="1">
    <location>
        <begin position="21"/>
        <end position="268"/>
    </location>
</feature>
<accession>A0A5B7YG72</accession>
<name>A0A5B7YG72_9ALTE</name>
<organism evidence="2 3">
    <name type="scientific">Salinimonas iocasae</name>
    <dbReference type="NCBI Taxonomy" id="2572577"/>
    <lineage>
        <taxon>Bacteria</taxon>
        <taxon>Pseudomonadati</taxon>
        <taxon>Pseudomonadota</taxon>
        <taxon>Gammaproteobacteria</taxon>
        <taxon>Alteromonadales</taxon>
        <taxon>Alteromonadaceae</taxon>
        <taxon>Alteromonas/Salinimonas group</taxon>
        <taxon>Salinimonas</taxon>
    </lineage>
</organism>
<dbReference type="KEGG" id="salk:FBQ74_08155"/>
<evidence type="ECO:0000259" key="1">
    <source>
        <dbReference type="PROSITE" id="PS50883"/>
    </source>
</evidence>
<dbReference type="Pfam" id="PF00563">
    <property type="entry name" value="EAL"/>
    <property type="match status" value="1"/>
</dbReference>
<dbReference type="SMART" id="SM00052">
    <property type="entry name" value="EAL"/>
    <property type="match status" value="1"/>
</dbReference>
<dbReference type="RefSeq" id="WP_139756203.1">
    <property type="nucleotide sequence ID" value="NZ_CP039852.1"/>
</dbReference>
<dbReference type="GO" id="GO:0071111">
    <property type="term" value="F:cyclic-guanylate-specific phosphodiesterase activity"/>
    <property type="evidence" value="ECO:0007669"/>
    <property type="project" value="InterPro"/>
</dbReference>
<dbReference type="AlphaFoldDB" id="A0A5B7YG72"/>
<gene>
    <name evidence="2" type="ORF">FBQ74_08155</name>
</gene>
<dbReference type="PANTHER" id="PTHR33121">
    <property type="entry name" value="CYCLIC DI-GMP PHOSPHODIESTERASE PDEF"/>
    <property type="match status" value="1"/>
</dbReference>
<dbReference type="OrthoDB" id="1673646at2"/>
<dbReference type="PANTHER" id="PTHR33121:SF15">
    <property type="entry name" value="BLUE LIGHT- AND TEMPERATURE-REGULATED ANTIREPRESSOR BLUF"/>
    <property type="match status" value="1"/>
</dbReference>
<dbReference type="PROSITE" id="PS50883">
    <property type="entry name" value="EAL"/>
    <property type="match status" value="1"/>
</dbReference>
<sequence length="268" mass="29816">MKFENVSAKSLPVYVIEENARTLSCEGCRNGKALDFDFTMAFQPLVDLDTGEVFSYEALVRGKNNESAGSVISQVNAQNIYKFDQTCRVKAIALAAEKGLTAGLNINFLPGAVYRPDICIRTTLVAAENYGFPLQNITFELVETDHISDLNHLKNVVNHYQEIGFSTAIDDFGSGYANLDWLAELSPDKIKIDMALIRGIDHLPKKQLIVSAIKTIAEQLDILVMAEGVETKEERDYLYGLGVTRQQGYFFAKPGFESFEPVNPESLR</sequence>
<evidence type="ECO:0000313" key="2">
    <source>
        <dbReference type="EMBL" id="QCZ93459.1"/>
    </source>
</evidence>
<dbReference type="Proteomes" id="UP000304912">
    <property type="component" value="Chromosome"/>
</dbReference>
<reference evidence="2 3" key="1">
    <citation type="submission" date="2019-04" db="EMBL/GenBank/DDBJ databases">
        <title>Salinimonas iocasae sp. nov., a halophilic bacterium isolated from the outer tube casing of tubeworms in Okinawa Trough.</title>
        <authorList>
            <person name="Zhang H."/>
            <person name="Wang H."/>
            <person name="Li C."/>
        </authorList>
    </citation>
    <scope>NUCLEOTIDE SEQUENCE [LARGE SCALE GENOMIC DNA]</scope>
    <source>
        <strain evidence="2 3">KX18D6</strain>
    </source>
</reference>
<protein>
    <submittedName>
        <fullName evidence="2">EAL domain-containing protein</fullName>
    </submittedName>
</protein>
<evidence type="ECO:0000313" key="3">
    <source>
        <dbReference type="Proteomes" id="UP000304912"/>
    </source>
</evidence>
<dbReference type="Gene3D" id="3.20.20.450">
    <property type="entry name" value="EAL domain"/>
    <property type="match status" value="1"/>
</dbReference>
<dbReference type="CDD" id="cd01948">
    <property type="entry name" value="EAL"/>
    <property type="match status" value="1"/>
</dbReference>
<dbReference type="InterPro" id="IPR050706">
    <property type="entry name" value="Cyclic-di-GMP_PDE-like"/>
</dbReference>
<proteinExistence type="predicted"/>
<dbReference type="InterPro" id="IPR001633">
    <property type="entry name" value="EAL_dom"/>
</dbReference>